<proteinExistence type="predicted"/>
<evidence type="ECO:0000313" key="1">
    <source>
        <dbReference type="EMBL" id="GFD52047.1"/>
    </source>
</evidence>
<name>A0A699WX12_TANCI</name>
<protein>
    <submittedName>
        <fullName evidence="1">Uncharacterized protein</fullName>
    </submittedName>
</protein>
<sequence>VTFTVSDGDRHARTGHALQEDRRRLLDLNHRHARFELLGTVAHEVWPELAARNQLVQVGHHLAAVAHAQREAVGALEEALKGITGAAVEQGRFGPAFTGAQHVAVGEAA</sequence>
<reference evidence="1" key="1">
    <citation type="journal article" date="2019" name="Sci. Rep.">
        <title>Draft genome of Tanacetum cinerariifolium, the natural source of mosquito coil.</title>
        <authorList>
            <person name="Yamashiro T."/>
            <person name="Shiraishi A."/>
            <person name="Satake H."/>
            <person name="Nakayama K."/>
        </authorList>
    </citation>
    <scope>NUCLEOTIDE SEQUENCE</scope>
</reference>
<dbReference type="EMBL" id="BKCJ011777307">
    <property type="protein sequence ID" value="GFD52047.1"/>
    <property type="molecule type" value="Genomic_DNA"/>
</dbReference>
<accession>A0A699WX12</accession>
<gene>
    <name evidence="1" type="ORF">Tci_924016</name>
</gene>
<feature type="non-terminal residue" evidence="1">
    <location>
        <position position="1"/>
    </location>
</feature>
<feature type="non-terminal residue" evidence="1">
    <location>
        <position position="109"/>
    </location>
</feature>
<dbReference type="AlphaFoldDB" id="A0A699WX12"/>
<organism evidence="1">
    <name type="scientific">Tanacetum cinerariifolium</name>
    <name type="common">Dalmatian daisy</name>
    <name type="synonym">Chrysanthemum cinerariifolium</name>
    <dbReference type="NCBI Taxonomy" id="118510"/>
    <lineage>
        <taxon>Eukaryota</taxon>
        <taxon>Viridiplantae</taxon>
        <taxon>Streptophyta</taxon>
        <taxon>Embryophyta</taxon>
        <taxon>Tracheophyta</taxon>
        <taxon>Spermatophyta</taxon>
        <taxon>Magnoliopsida</taxon>
        <taxon>eudicotyledons</taxon>
        <taxon>Gunneridae</taxon>
        <taxon>Pentapetalae</taxon>
        <taxon>asterids</taxon>
        <taxon>campanulids</taxon>
        <taxon>Asterales</taxon>
        <taxon>Asteraceae</taxon>
        <taxon>Asteroideae</taxon>
        <taxon>Anthemideae</taxon>
        <taxon>Anthemidinae</taxon>
        <taxon>Tanacetum</taxon>
    </lineage>
</organism>
<comment type="caution">
    <text evidence="1">The sequence shown here is derived from an EMBL/GenBank/DDBJ whole genome shotgun (WGS) entry which is preliminary data.</text>
</comment>